<keyword evidence="2" id="KW-1185">Reference proteome</keyword>
<sequence length="323" mass="36025">MAVMNKASPHCILGNDFNIKAGILMNFAHMKIGMVEIQPQVNVILPGEETSTSELVDSRDKQAMKSESESCSVPNAIVTGGSRSGSDLLKDEEFLKIFKIGSTLSIEERKSIAALLRQFRCCFSFSMSEIGCVKGIKHRIDTGAHLPINQSPYRVSPKERKIIKNTVDELLENDIIRPSFSPWASPVILVPKRGSDIPRMVVDYRKLNAVTTPRIFPISNVDDFIFLLYGSALFASMDVFERLKIHNLRLKPSKCEFAVDRVKFLGHEISLKGIEPDQERVIAIRGMKPPVDVKGIKSFLDADCISRHLAVDPGEDEDIDDIP</sequence>
<feature type="non-terminal residue" evidence="1">
    <location>
        <position position="323"/>
    </location>
</feature>
<protein>
    <submittedName>
        <fullName evidence="1">Uncharacterized protein</fullName>
    </submittedName>
</protein>
<dbReference type="STRING" id="1965070.A0A3S3NQF4"/>
<dbReference type="AlphaFoldDB" id="A0A3S3NQF4"/>
<gene>
    <name evidence="1" type="ORF">B4U79_05648</name>
</gene>
<dbReference type="Proteomes" id="UP000285301">
    <property type="component" value="Unassembled WGS sequence"/>
</dbReference>
<dbReference type="Gene3D" id="3.30.70.270">
    <property type="match status" value="1"/>
</dbReference>
<dbReference type="InterPro" id="IPR043502">
    <property type="entry name" value="DNA/RNA_pol_sf"/>
</dbReference>
<proteinExistence type="predicted"/>
<evidence type="ECO:0000313" key="2">
    <source>
        <dbReference type="Proteomes" id="UP000285301"/>
    </source>
</evidence>
<accession>A0A3S3NQF4</accession>
<organism evidence="1 2">
    <name type="scientific">Dinothrombium tinctorium</name>
    <dbReference type="NCBI Taxonomy" id="1965070"/>
    <lineage>
        <taxon>Eukaryota</taxon>
        <taxon>Metazoa</taxon>
        <taxon>Ecdysozoa</taxon>
        <taxon>Arthropoda</taxon>
        <taxon>Chelicerata</taxon>
        <taxon>Arachnida</taxon>
        <taxon>Acari</taxon>
        <taxon>Acariformes</taxon>
        <taxon>Trombidiformes</taxon>
        <taxon>Prostigmata</taxon>
        <taxon>Anystina</taxon>
        <taxon>Parasitengona</taxon>
        <taxon>Trombidioidea</taxon>
        <taxon>Trombidiidae</taxon>
        <taxon>Dinothrombium</taxon>
    </lineage>
</organism>
<dbReference type="Gene3D" id="3.10.10.10">
    <property type="entry name" value="HIV Type 1 Reverse Transcriptase, subunit A, domain 1"/>
    <property type="match status" value="1"/>
</dbReference>
<dbReference type="OrthoDB" id="8050260at2759"/>
<dbReference type="InterPro" id="IPR043128">
    <property type="entry name" value="Rev_trsase/Diguanyl_cyclase"/>
</dbReference>
<dbReference type="GO" id="GO:0071897">
    <property type="term" value="P:DNA biosynthetic process"/>
    <property type="evidence" value="ECO:0007669"/>
    <property type="project" value="UniProtKB-ARBA"/>
</dbReference>
<dbReference type="PANTHER" id="PTHR37984:SF5">
    <property type="entry name" value="PROTEIN NYNRIN-LIKE"/>
    <property type="match status" value="1"/>
</dbReference>
<evidence type="ECO:0000313" key="1">
    <source>
        <dbReference type="EMBL" id="RWR99805.1"/>
    </source>
</evidence>
<dbReference type="InterPro" id="IPR050951">
    <property type="entry name" value="Retrovirus_Pol_polyprotein"/>
</dbReference>
<comment type="caution">
    <text evidence="1">The sequence shown here is derived from an EMBL/GenBank/DDBJ whole genome shotgun (WGS) entry which is preliminary data.</text>
</comment>
<name>A0A3S3NQF4_9ACAR</name>
<dbReference type="SUPFAM" id="SSF56672">
    <property type="entry name" value="DNA/RNA polymerases"/>
    <property type="match status" value="1"/>
</dbReference>
<dbReference type="EMBL" id="NCKU01013506">
    <property type="protein sequence ID" value="RWR99805.1"/>
    <property type="molecule type" value="Genomic_DNA"/>
</dbReference>
<dbReference type="PANTHER" id="PTHR37984">
    <property type="entry name" value="PROTEIN CBG26694"/>
    <property type="match status" value="1"/>
</dbReference>
<reference evidence="1 2" key="1">
    <citation type="journal article" date="2018" name="Gigascience">
        <title>Genomes of trombidid mites reveal novel predicted allergens and laterally-transferred genes associated with secondary metabolism.</title>
        <authorList>
            <person name="Dong X."/>
            <person name="Chaisiri K."/>
            <person name="Xia D."/>
            <person name="Armstrong S.D."/>
            <person name="Fang Y."/>
            <person name="Donnelly M.J."/>
            <person name="Kadowaki T."/>
            <person name="McGarry J.W."/>
            <person name="Darby A.C."/>
            <person name="Makepeace B.L."/>
        </authorList>
    </citation>
    <scope>NUCLEOTIDE SEQUENCE [LARGE SCALE GENOMIC DNA]</scope>
    <source>
        <strain evidence="1">UoL-WK</strain>
    </source>
</reference>